<proteinExistence type="predicted"/>
<gene>
    <name evidence="1" type="ORF">SSP24_00050</name>
</gene>
<keyword evidence="2" id="KW-1185">Reference proteome</keyword>
<dbReference type="EMBL" id="BJND01000001">
    <property type="protein sequence ID" value="GEC02350.1"/>
    <property type="molecule type" value="Genomic_DNA"/>
</dbReference>
<evidence type="ECO:0000313" key="1">
    <source>
        <dbReference type="EMBL" id="GEC02350.1"/>
    </source>
</evidence>
<reference evidence="1 2" key="1">
    <citation type="submission" date="2019-06" db="EMBL/GenBank/DDBJ databases">
        <title>Whole genome shotgun sequence of Streptomyces spinoverrucosus NBRC 14228.</title>
        <authorList>
            <person name="Hosoyama A."/>
            <person name="Uohara A."/>
            <person name="Ohji S."/>
            <person name="Ichikawa N."/>
        </authorList>
    </citation>
    <scope>NUCLEOTIDE SEQUENCE [LARGE SCALE GENOMIC DNA]</scope>
    <source>
        <strain evidence="1 2">NBRC 14228</strain>
    </source>
</reference>
<sequence length="110" mass="11940">MTRVPRARFRSQVRIVRSSWTGTAWTAARTRTRRPSGVFVCCNALASRSLVTGFRIPVGLPRKVAIGPQETKIFCCRLTMPGSIRAMKSAALGAAKLLLPARPRGASFPG</sequence>
<name>A0A4Y3V989_9ACTN</name>
<comment type="caution">
    <text evidence="1">The sequence shown here is derived from an EMBL/GenBank/DDBJ whole genome shotgun (WGS) entry which is preliminary data.</text>
</comment>
<accession>A0A4Y3V989</accession>
<evidence type="ECO:0000313" key="2">
    <source>
        <dbReference type="Proteomes" id="UP000317881"/>
    </source>
</evidence>
<organism evidence="1 2">
    <name type="scientific">Streptomyces spinoverrucosus</name>
    <dbReference type="NCBI Taxonomy" id="284043"/>
    <lineage>
        <taxon>Bacteria</taxon>
        <taxon>Bacillati</taxon>
        <taxon>Actinomycetota</taxon>
        <taxon>Actinomycetes</taxon>
        <taxon>Kitasatosporales</taxon>
        <taxon>Streptomycetaceae</taxon>
        <taxon>Streptomyces</taxon>
    </lineage>
</organism>
<dbReference type="Proteomes" id="UP000317881">
    <property type="component" value="Unassembled WGS sequence"/>
</dbReference>
<dbReference type="AlphaFoldDB" id="A0A4Y3V989"/>
<protein>
    <submittedName>
        <fullName evidence="1">Uncharacterized protein</fullName>
    </submittedName>
</protein>